<reference evidence="7 8" key="1">
    <citation type="submission" date="2020-07" db="EMBL/GenBank/DDBJ databases">
        <title>Sequencing the genomes of 1000 actinobacteria strains.</title>
        <authorList>
            <person name="Klenk H.-P."/>
        </authorList>
    </citation>
    <scope>NUCLEOTIDE SEQUENCE [LARGE SCALE GENOMIC DNA]</scope>
    <source>
        <strain evidence="7 8">DSM 42178</strain>
    </source>
</reference>
<evidence type="ECO:0000256" key="3">
    <source>
        <dbReference type="ARBA" id="ARBA00022989"/>
    </source>
</evidence>
<feature type="transmembrane region" description="Helical" evidence="5">
    <location>
        <begin position="309"/>
        <end position="331"/>
    </location>
</feature>
<dbReference type="InterPro" id="IPR036259">
    <property type="entry name" value="MFS_trans_sf"/>
</dbReference>
<feature type="transmembrane region" description="Helical" evidence="5">
    <location>
        <begin position="138"/>
        <end position="160"/>
    </location>
</feature>
<feature type="transmembrane region" description="Helical" evidence="5">
    <location>
        <begin position="81"/>
        <end position="99"/>
    </location>
</feature>
<evidence type="ECO:0000256" key="1">
    <source>
        <dbReference type="ARBA" id="ARBA00004651"/>
    </source>
</evidence>
<feature type="transmembrane region" description="Helical" evidence="5">
    <location>
        <begin position="338"/>
        <end position="358"/>
    </location>
</feature>
<dbReference type="EMBL" id="JACBZD010000001">
    <property type="protein sequence ID" value="NYI03833.1"/>
    <property type="molecule type" value="Genomic_DNA"/>
</dbReference>
<keyword evidence="3 5" id="KW-1133">Transmembrane helix</keyword>
<evidence type="ECO:0000313" key="7">
    <source>
        <dbReference type="EMBL" id="NYI03833.1"/>
    </source>
</evidence>
<feature type="transmembrane region" description="Helical" evidence="5">
    <location>
        <begin position="12"/>
        <end position="32"/>
    </location>
</feature>
<feature type="transmembrane region" description="Helical" evidence="5">
    <location>
        <begin position="200"/>
        <end position="220"/>
    </location>
</feature>
<feature type="transmembrane region" description="Helical" evidence="5">
    <location>
        <begin position="364"/>
        <end position="383"/>
    </location>
</feature>
<comment type="caution">
    <text evidence="7">The sequence shown here is derived from an EMBL/GenBank/DDBJ whole genome shotgun (WGS) entry which is preliminary data.</text>
</comment>
<feature type="domain" description="Major facilitator superfamily (MFS) profile" evidence="6">
    <location>
        <begin position="15"/>
        <end position="463"/>
    </location>
</feature>
<feature type="transmembrane region" description="Helical" evidence="5">
    <location>
        <begin position="436"/>
        <end position="455"/>
    </location>
</feature>
<dbReference type="GO" id="GO:0022857">
    <property type="term" value="F:transmembrane transporter activity"/>
    <property type="evidence" value="ECO:0007669"/>
    <property type="project" value="InterPro"/>
</dbReference>
<dbReference type="InterPro" id="IPR020846">
    <property type="entry name" value="MFS_dom"/>
</dbReference>
<dbReference type="AlphaFoldDB" id="A0A852ZN45"/>
<feature type="transmembrane region" description="Helical" evidence="5">
    <location>
        <begin position="105"/>
        <end position="126"/>
    </location>
</feature>
<protein>
    <submittedName>
        <fullName evidence="7">MFS family permease</fullName>
    </submittedName>
</protein>
<feature type="transmembrane region" description="Helical" evidence="5">
    <location>
        <begin position="166"/>
        <end position="188"/>
    </location>
</feature>
<keyword evidence="8" id="KW-1185">Reference proteome</keyword>
<dbReference type="SUPFAM" id="SSF103473">
    <property type="entry name" value="MFS general substrate transporter"/>
    <property type="match status" value="1"/>
</dbReference>
<dbReference type="RefSeq" id="WP_179812828.1">
    <property type="nucleotide sequence ID" value="NZ_JACBZD010000001.1"/>
</dbReference>
<dbReference type="PANTHER" id="PTHR23501:SF197">
    <property type="entry name" value="COMD"/>
    <property type="match status" value="1"/>
</dbReference>
<dbReference type="Proteomes" id="UP000567795">
    <property type="component" value="Unassembled WGS sequence"/>
</dbReference>
<accession>A0A852ZN45</accession>
<feature type="transmembrane region" description="Helical" evidence="5">
    <location>
        <begin position="269"/>
        <end position="289"/>
    </location>
</feature>
<evidence type="ECO:0000313" key="8">
    <source>
        <dbReference type="Proteomes" id="UP000567795"/>
    </source>
</evidence>
<feature type="transmembrane region" description="Helical" evidence="5">
    <location>
        <begin position="226"/>
        <end position="249"/>
    </location>
</feature>
<proteinExistence type="predicted"/>
<evidence type="ECO:0000256" key="4">
    <source>
        <dbReference type="ARBA" id="ARBA00023136"/>
    </source>
</evidence>
<dbReference type="PANTHER" id="PTHR23501">
    <property type="entry name" value="MAJOR FACILITATOR SUPERFAMILY"/>
    <property type="match status" value="1"/>
</dbReference>
<dbReference type="Pfam" id="PF07690">
    <property type="entry name" value="MFS_1"/>
    <property type="match status" value="1"/>
</dbReference>
<evidence type="ECO:0000256" key="2">
    <source>
        <dbReference type="ARBA" id="ARBA00022692"/>
    </source>
</evidence>
<organism evidence="7 8">
    <name type="scientific">Allostreptomyces psammosilenae</name>
    <dbReference type="NCBI Taxonomy" id="1892865"/>
    <lineage>
        <taxon>Bacteria</taxon>
        <taxon>Bacillati</taxon>
        <taxon>Actinomycetota</taxon>
        <taxon>Actinomycetes</taxon>
        <taxon>Kitasatosporales</taxon>
        <taxon>Streptomycetaceae</taxon>
        <taxon>Allostreptomyces</taxon>
    </lineage>
</organism>
<dbReference type="Gene3D" id="1.20.1250.20">
    <property type="entry name" value="MFS general substrate transporter like domains"/>
    <property type="match status" value="2"/>
</dbReference>
<name>A0A852ZN45_9ACTN</name>
<comment type="subcellular location">
    <subcellularLocation>
        <location evidence="1">Cell membrane</location>
        <topology evidence="1">Multi-pass membrane protein</topology>
    </subcellularLocation>
</comment>
<sequence length="464" mass="46626">MSDAVVSPVRLGWPSIGALGILALALGTLQSVVEPALPLLQRELGVSPAEGALIGNALLVTGAVIAPVAGKLGDRYGGKRVLVRLMAVVSVGGLLAGLAPNLPVLLLGQVLQGVMVGALPLSFILVRKHLTAGESQAAIGLVVALFTGGSMVGTLLAGPIAEGLSWQWMFALPTIAIVVTTSAVARLVPHDPPIRSEDGIDWPGAVLLSGTLLAFMLGLVTVTRDGVPPLAVGAIAVVVAALATGWVVVERRAASPMVDLRMLAKPAMWNACALTFVITTGSGMVILLLPQLFAVSADEYGFGASTTDIGLFLLPGAIAGAVSDSVGGIAARRFGPRAVVVVGTVVTAVTMIALASLHTAEWQLVLARVLTAFAAGVGTTALLAGTATAIETKDVGIATSLLVVTRVIGVALGAQVAGAILDAGAEPITGQPAESAFVTGFVVAGLVAALSLLVVRVTREGVKA</sequence>
<keyword evidence="2 5" id="KW-0812">Transmembrane</keyword>
<feature type="transmembrane region" description="Helical" evidence="5">
    <location>
        <begin position="395"/>
        <end position="416"/>
    </location>
</feature>
<dbReference type="InterPro" id="IPR011701">
    <property type="entry name" value="MFS"/>
</dbReference>
<dbReference type="GO" id="GO:0005886">
    <property type="term" value="C:plasma membrane"/>
    <property type="evidence" value="ECO:0007669"/>
    <property type="project" value="UniProtKB-SubCell"/>
</dbReference>
<evidence type="ECO:0000256" key="5">
    <source>
        <dbReference type="SAM" id="Phobius"/>
    </source>
</evidence>
<gene>
    <name evidence="7" type="ORF">FHU37_000776</name>
</gene>
<keyword evidence="4 5" id="KW-0472">Membrane</keyword>
<evidence type="ECO:0000259" key="6">
    <source>
        <dbReference type="PROSITE" id="PS50850"/>
    </source>
</evidence>
<feature type="transmembrane region" description="Helical" evidence="5">
    <location>
        <begin position="52"/>
        <end position="69"/>
    </location>
</feature>
<dbReference type="PROSITE" id="PS50850">
    <property type="entry name" value="MFS"/>
    <property type="match status" value="1"/>
</dbReference>